<protein>
    <submittedName>
        <fullName evidence="1">Uncharacterized protein</fullName>
    </submittedName>
</protein>
<dbReference type="AlphaFoldDB" id="A0A426Z9Z3"/>
<accession>A0A426Z9Z3</accession>
<dbReference type="Proteomes" id="UP000287651">
    <property type="component" value="Unassembled WGS sequence"/>
</dbReference>
<comment type="caution">
    <text evidence="1">The sequence shown here is derived from an EMBL/GenBank/DDBJ whole genome shotgun (WGS) entry which is preliminary data.</text>
</comment>
<evidence type="ECO:0000313" key="1">
    <source>
        <dbReference type="EMBL" id="RRT60817.1"/>
    </source>
</evidence>
<gene>
    <name evidence="1" type="ORF">B296_00005674</name>
</gene>
<dbReference type="EMBL" id="AMZH03007634">
    <property type="protein sequence ID" value="RRT60817.1"/>
    <property type="molecule type" value="Genomic_DNA"/>
</dbReference>
<proteinExistence type="predicted"/>
<organism evidence="1 2">
    <name type="scientific">Ensete ventricosum</name>
    <name type="common">Abyssinian banana</name>
    <name type="synonym">Musa ensete</name>
    <dbReference type="NCBI Taxonomy" id="4639"/>
    <lineage>
        <taxon>Eukaryota</taxon>
        <taxon>Viridiplantae</taxon>
        <taxon>Streptophyta</taxon>
        <taxon>Embryophyta</taxon>
        <taxon>Tracheophyta</taxon>
        <taxon>Spermatophyta</taxon>
        <taxon>Magnoliopsida</taxon>
        <taxon>Liliopsida</taxon>
        <taxon>Zingiberales</taxon>
        <taxon>Musaceae</taxon>
        <taxon>Ensete</taxon>
    </lineage>
</organism>
<sequence>MVEAWRCQPVPRYHGGRLQRMVMHRGSDGTNDDEKDDHKAWRYVDTHIDPIVSDWTL</sequence>
<evidence type="ECO:0000313" key="2">
    <source>
        <dbReference type="Proteomes" id="UP000287651"/>
    </source>
</evidence>
<name>A0A426Z9Z3_ENSVE</name>
<reference evidence="1 2" key="1">
    <citation type="journal article" date="2014" name="Agronomy (Basel)">
        <title>A Draft Genome Sequence for Ensete ventricosum, the Drought-Tolerant Tree Against Hunger.</title>
        <authorList>
            <person name="Harrison J."/>
            <person name="Moore K.A."/>
            <person name="Paszkiewicz K."/>
            <person name="Jones T."/>
            <person name="Grant M."/>
            <person name="Ambacheew D."/>
            <person name="Muzemil S."/>
            <person name="Studholme D.J."/>
        </authorList>
    </citation>
    <scope>NUCLEOTIDE SEQUENCE [LARGE SCALE GENOMIC DNA]</scope>
</reference>